<dbReference type="Pfam" id="PF00405">
    <property type="entry name" value="Transferrin"/>
    <property type="match status" value="1"/>
</dbReference>
<dbReference type="AlphaFoldDB" id="A0A0N1IPU2"/>
<keyword evidence="3" id="KW-1185">Reference proteome</keyword>
<dbReference type="InParanoid" id="A0A0N1IPU2"/>
<proteinExistence type="predicted"/>
<protein>
    <submittedName>
        <fullName evidence="2">Transferrin</fullName>
    </submittedName>
</protein>
<dbReference type="STRING" id="76193.A0A0N1IPU2"/>
<feature type="domain" description="Transferrin-like" evidence="1">
    <location>
        <begin position="110"/>
        <end position="319"/>
    </location>
</feature>
<name>A0A0N1IPU2_PAPMA</name>
<evidence type="ECO:0000313" key="3">
    <source>
        <dbReference type="Proteomes" id="UP000053240"/>
    </source>
</evidence>
<dbReference type="SUPFAM" id="SSF53850">
    <property type="entry name" value="Periplasmic binding protein-like II"/>
    <property type="match status" value="1"/>
</dbReference>
<dbReference type="GO" id="GO:0045047">
    <property type="term" value="P:protein targeting to ER"/>
    <property type="evidence" value="ECO:0007669"/>
    <property type="project" value="TreeGrafter"/>
</dbReference>
<dbReference type="PANTHER" id="PTHR11485">
    <property type="entry name" value="TRANSFERRIN"/>
    <property type="match status" value="1"/>
</dbReference>
<accession>A0A0N1IPU2</accession>
<dbReference type="Gene3D" id="3.40.190.10">
    <property type="entry name" value="Periplasmic binding protein-like II"/>
    <property type="match status" value="1"/>
</dbReference>
<dbReference type="InterPro" id="IPR001156">
    <property type="entry name" value="Transferrin-like_dom"/>
</dbReference>
<dbReference type="PANTHER" id="PTHR11485:SF34">
    <property type="entry name" value="SIGNAL RECOGNITION PARTICLE RECEPTOR SUBUNIT BETA"/>
    <property type="match status" value="1"/>
</dbReference>
<sequence length="380" mass="42821">MANNTDPCVWLNRPWPVIVAKRKAAAAVSALTQSISASAAAVDQHWRGALAALLELRAAPIPLYPPRAPLDHLATARGFREAYSQSGCDPPRDYGLTAVLHEATPIVEKTHTVVAYIRKDAKLKKMTDLRGKRAVFPRFDGVAWHSVSQYFADKLNVPCEHFISFFGEICAPGIQEHNATAEIIDKLTKNCLKDDGNGELNALRSLIEGKSDVAFFSMKTYNKYKANIIHETWAQNIVDIIPICPEENPKYCFISWSNIGHIFVSKKNSQMRKQEIINVFTKLDQLFGKHQPFHSPMFSMYGQFNHQMDVLFHNNTKNLASNNMLKFNPYDRIPFNFERTLTDVKNDTCQTADLSPDSSFRSVPTISLSVVSLVVCLLYR</sequence>
<evidence type="ECO:0000313" key="2">
    <source>
        <dbReference type="EMBL" id="KPJ16377.1"/>
    </source>
</evidence>
<evidence type="ECO:0000259" key="1">
    <source>
        <dbReference type="Pfam" id="PF00405"/>
    </source>
</evidence>
<dbReference type="Proteomes" id="UP000053240">
    <property type="component" value="Unassembled WGS sequence"/>
</dbReference>
<dbReference type="GO" id="GO:0005785">
    <property type="term" value="C:signal recognition particle receptor complex"/>
    <property type="evidence" value="ECO:0007669"/>
    <property type="project" value="TreeGrafter"/>
</dbReference>
<dbReference type="EMBL" id="KQ460246">
    <property type="protein sequence ID" value="KPJ16377.1"/>
    <property type="molecule type" value="Genomic_DNA"/>
</dbReference>
<reference evidence="2 3" key="1">
    <citation type="journal article" date="2015" name="Nat. Commun.">
        <title>Outbred genome sequencing and CRISPR/Cas9 gene editing in butterflies.</title>
        <authorList>
            <person name="Li X."/>
            <person name="Fan D."/>
            <person name="Zhang W."/>
            <person name="Liu G."/>
            <person name="Zhang L."/>
            <person name="Zhao L."/>
            <person name="Fang X."/>
            <person name="Chen L."/>
            <person name="Dong Y."/>
            <person name="Chen Y."/>
            <person name="Ding Y."/>
            <person name="Zhao R."/>
            <person name="Feng M."/>
            <person name="Zhu Y."/>
            <person name="Feng Y."/>
            <person name="Jiang X."/>
            <person name="Zhu D."/>
            <person name="Xiang H."/>
            <person name="Feng X."/>
            <person name="Li S."/>
            <person name="Wang J."/>
            <person name="Zhang G."/>
            <person name="Kronforst M.R."/>
            <person name="Wang W."/>
        </authorList>
    </citation>
    <scope>NUCLEOTIDE SEQUENCE [LARGE SCALE GENOMIC DNA]</scope>
    <source>
        <strain evidence="2">Ya'a_city_454_Pm</strain>
        <tissue evidence="2">Whole body</tissue>
    </source>
</reference>
<organism evidence="2 3">
    <name type="scientific">Papilio machaon</name>
    <name type="common">Old World swallowtail butterfly</name>
    <dbReference type="NCBI Taxonomy" id="76193"/>
    <lineage>
        <taxon>Eukaryota</taxon>
        <taxon>Metazoa</taxon>
        <taxon>Ecdysozoa</taxon>
        <taxon>Arthropoda</taxon>
        <taxon>Hexapoda</taxon>
        <taxon>Insecta</taxon>
        <taxon>Pterygota</taxon>
        <taxon>Neoptera</taxon>
        <taxon>Endopterygota</taxon>
        <taxon>Lepidoptera</taxon>
        <taxon>Glossata</taxon>
        <taxon>Ditrysia</taxon>
        <taxon>Papilionoidea</taxon>
        <taxon>Papilionidae</taxon>
        <taxon>Papilioninae</taxon>
        <taxon>Papilio</taxon>
    </lineage>
</organism>
<gene>
    <name evidence="2" type="ORF">RR48_01361</name>
</gene>